<evidence type="ECO:0000256" key="1">
    <source>
        <dbReference type="SAM" id="MobiDB-lite"/>
    </source>
</evidence>
<keyword evidence="4" id="KW-1185">Reference proteome</keyword>
<accession>A0A7V8K875</accession>
<feature type="compositionally biased region" description="Low complexity" evidence="1">
    <location>
        <begin position="611"/>
        <end position="622"/>
    </location>
</feature>
<gene>
    <name evidence="3" type="ORF">B1992_03555</name>
</gene>
<evidence type="ECO:0000256" key="2">
    <source>
        <dbReference type="SAM" id="SignalP"/>
    </source>
</evidence>
<name>A0A7V8K875_9GAMM</name>
<organism evidence="3 4">
    <name type="scientific">Pseudoxanthomonas broegbernensis</name>
    <dbReference type="NCBI Taxonomy" id="83619"/>
    <lineage>
        <taxon>Bacteria</taxon>
        <taxon>Pseudomonadati</taxon>
        <taxon>Pseudomonadota</taxon>
        <taxon>Gammaproteobacteria</taxon>
        <taxon>Lysobacterales</taxon>
        <taxon>Lysobacteraceae</taxon>
        <taxon>Pseudoxanthomonas</taxon>
    </lineage>
</organism>
<keyword evidence="2" id="KW-0732">Signal</keyword>
<dbReference type="Pfam" id="PF05960">
    <property type="entry name" value="DUF885"/>
    <property type="match status" value="1"/>
</dbReference>
<protein>
    <submittedName>
        <fullName evidence="3">DUF885 domain-containing protein</fullName>
    </submittedName>
</protein>
<dbReference type="PANTHER" id="PTHR33361:SF16">
    <property type="entry name" value="DUF885 DOMAIN-CONTAINING PROTEIN"/>
    <property type="match status" value="1"/>
</dbReference>
<feature type="signal peptide" evidence="2">
    <location>
        <begin position="1"/>
        <end position="23"/>
    </location>
</feature>
<feature type="region of interest" description="Disordered" evidence="1">
    <location>
        <begin position="605"/>
        <end position="636"/>
    </location>
</feature>
<evidence type="ECO:0000313" key="4">
    <source>
        <dbReference type="Proteomes" id="UP000462066"/>
    </source>
</evidence>
<dbReference type="PANTHER" id="PTHR33361">
    <property type="entry name" value="GLR0591 PROTEIN"/>
    <property type="match status" value="1"/>
</dbReference>
<dbReference type="AlphaFoldDB" id="A0A7V8K875"/>
<dbReference type="Proteomes" id="UP000462066">
    <property type="component" value="Unassembled WGS sequence"/>
</dbReference>
<evidence type="ECO:0000313" key="3">
    <source>
        <dbReference type="EMBL" id="KAF1687739.1"/>
    </source>
</evidence>
<feature type="chain" id="PRO_5030642720" evidence="2">
    <location>
        <begin position="24"/>
        <end position="636"/>
    </location>
</feature>
<dbReference type="EMBL" id="MWIP01000002">
    <property type="protein sequence ID" value="KAF1687739.1"/>
    <property type="molecule type" value="Genomic_DNA"/>
</dbReference>
<sequence>MPAPRSRWLAMPLALLLAASAPAAEAAPAKAKRPAAARQATVQDKAGKLQRLYADYWEAALKLNPLQATFQGEARYNDHLPNYLSAAFRQRSHELTAEWLGKVEAVGEEGLEGQDLLSYRIFVRNARDALEGERFPGWMLPVSPFNNPATLVAMLGSGASAQPFRTVADYDAWARRARDVPALFDQAIANMREGMAAGVVQPRPLMEKVLPQLDALIRPSAEETLFWAPVRNMPADFPEAERTRLDAEYRRLIETRLMPAYRRLRGFIATEYLPATRASAGLDALPGGAQWYAYNVRQSTTIDLPAERIHRMGQEQVKHIHGQIQALMKQARFRGSMPKFFRFMQQDARFRFADEAAQLARYQALQAQVEERMPRLFSLLPRTGLEIRPTEPYRAPSAPAGAYTPPGESGPGIFYVNTHDLPRRRTWEAEVLFLHEAIPGHHVQLALQQELHDLPAFRRYGGEAAFTEGWGLYAESLGEDLGLHEDAYSRFGRLQNELLRAIRLVVDTGLHSQGWTREQVIDYMTSNSAIGRDEAAAETERYLAMPGQALAYWIGMMKIAELRQRAQAALGERFDLRAFHAEVLKDGSVPLDVLEAKIDAWLDAQRDRAEQAPAPGAPGAKAGDPEAAEAAEAAQP</sequence>
<reference evidence="3 4" key="1">
    <citation type="submission" date="2017-10" db="EMBL/GenBank/DDBJ databases">
        <title>Whole genome sequencing of Pseudoxanthomonas broegbernensis DSM 12573(T).</title>
        <authorList>
            <person name="Kumar S."/>
            <person name="Bansal K."/>
            <person name="Kaur A."/>
            <person name="Patil P."/>
            <person name="Sharma S."/>
            <person name="Patil P.B."/>
        </authorList>
    </citation>
    <scope>NUCLEOTIDE SEQUENCE [LARGE SCALE GENOMIC DNA]</scope>
    <source>
        <strain evidence="3 4">DSM 12573</strain>
    </source>
</reference>
<proteinExistence type="predicted"/>
<dbReference type="InterPro" id="IPR010281">
    <property type="entry name" value="DUF885"/>
</dbReference>
<comment type="caution">
    <text evidence="3">The sequence shown here is derived from an EMBL/GenBank/DDBJ whole genome shotgun (WGS) entry which is preliminary data.</text>
</comment>